<sequence>MTAKHVVVHGGVQGVGFRWFAREEAARLCITGWIRNRDDGTVEAVVDGDDAAVDAMVAWFRVGPPEASVTAVDVTKTDAAPSTGFSIER</sequence>
<organism evidence="8 9">
    <name type="scientific">Orlajensenia leifsoniae</name>
    <dbReference type="NCBI Taxonomy" id="2561933"/>
    <lineage>
        <taxon>Bacteria</taxon>
        <taxon>Bacillati</taxon>
        <taxon>Actinomycetota</taxon>
        <taxon>Actinomycetes</taxon>
        <taxon>Micrococcales</taxon>
        <taxon>Microbacteriaceae</taxon>
        <taxon>Orlajensenia</taxon>
    </lineage>
</organism>
<protein>
    <recommendedName>
        <fullName evidence="3 5">acylphosphatase</fullName>
        <ecNumber evidence="2 5">3.6.1.7</ecNumber>
    </recommendedName>
</protein>
<comment type="similarity">
    <text evidence="1 6">Belongs to the acylphosphatase family.</text>
</comment>
<dbReference type="EMBL" id="SPQZ01000001">
    <property type="protein sequence ID" value="TFV99674.1"/>
    <property type="molecule type" value="Genomic_DNA"/>
</dbReference>
<evidence type="ECO:0000256" key="1">
    <source>
        <dbReference type="ARBA" id="ARBA00005614"/>
    </source>
</evidence>
<dbReference type="InterPro" id="IPR017968">
    <property type="entry name" value="Acylphosphatase_CS"/>
</dbReference>
<proteinExistence type="inferred from homology"/>
<evidence type="ECO:0000256" key="5">
    <source>
        <dbReference type="PROSITE-ProRule" id="PRU00520"/>
    </source>
</evidence>
<dbReference type="PANTHER" id="PTHR47268:SF4">
    <property type="entry name" value="ACYLPHOSPHATASE"/>
    <property type="match status" value="1"/>
</dbReference>
<dbReference type="InterPro" id="IPR036046">
    <property type="entry name" value="Acylphosphatase-like_dom_sf"/>
</dbReference>
<dbReference type="PRINTS" id="PR00112">
    <property type="entry name" value="ACYLPHPHTASE"/>
</dbReference>
<dbReference type="AlphaFoldDB" id="A0A4Y9R4W8"/>
<keyword evidence="5" id="KW-0378">Hydrolase</keyword>
<dbReference type="RefSeq" id="WP_135118576.1">
    <property type="nucleotide sequence ID" value="NZ_SPQZ01000001.1"/>
</dbReference>
<reference evidence="8 9" key="1">
    <citation type="journal article" date="2018" name="J. Microbiol.">
        <title>Leifsonia flava sp. nov., a novel actinobacterium isolated from the rhizosphere of Aquilegia viridiflora.</title>
        <authorList>
            <person name="Cai Y."/>
            <person name="Tao W.Z."/>
            <person name="Ma Y.J."/>
            <person name="Cheng J."/>
            <person name="Zhang M.Y."/>
            <person name="Zhang Y.X."/>
        </authorList>
    </citation>
    <scope>NUCLEOTIDE SEQUENCE [LARGE SCALE GENOMIC DNA]</scope>
    <source>
        <strain evidence="8 9">SYP-B2174</strain>
    </source>
</reference>
<dbReference type="InterPro" id="IPR001792">
    <property type="entry name" value="Acylphosphatase-like_dom"/>
</dbReference>
<name>A0A4Y9R4W8_9MICO</name>
<gene>
    <name evidence="8" type="ORF">E4M00_00240</name>
</gene>
<evidence type="ECO:0000259" key="7">
    <source>
        <dbReference type="PROSITE" id="PS51160"/>
    </source>
</evidence>
<accession>A0A4Y9R4W8</accession>
<evidence type="ECO:0000256" key="6">
    <source>
        <dbReference type="RuleBase" id="RU004168"/>
    </source>
</evidence>
<feature type="domain" description="Acylphosphatase-like" evidence="7">
    <location>
        <begin position="3"/>
        <end position="89"/>
    </location>
</feature>
<dbReference type="PROSITE" id="PS00150">
    <property type="entry name" value="ACYLPHOSPHATASE_1"/>
    <property type="match status" value="1"/>
</dbReference>
<dbReference type="PROSITE" id="PS51160">
    <property type="entry name" value="ACYLPHOSPHATASE_3"/>
    <property type="match status" value="1"/>
</dbReference>
<evidence type="ECO:0000256" key="2">
    <source>
        <dbReference type="ARBA" id="ARBA00012150"/>
    </source>
</evidence>
<dbReference type="Proteomes" id="UP000298127">
    <property type="component" value="Unassembled WGS sequence"/>
</dbReference>
<keyword evidence="9" id="KW-1185">Reference proteome</keyword>
<feature type="active site" evidence="5">
    <location>
        <position position="18"/>
    </location>
</feature>
<dbReference type="EC" id="3.6.1.7" evidence="2 5"/>
<dbReference type="InterPro" id="IPR020456">
    <property type="entry name" value="Acylphosphatase"/>
</dbReference>
<dbReference type="SUPFAM" id="SSF54975">
    <property type="entry name" value="Acylphosphatase/BLUF domain-like"/>
    <property type="match status" value="1"/>
</dbReference>
<comment type="caution">
    <text evidence="8">The sequence shown here is derived from an EMBL/GenBank/DDBJ whole genome shotgun (WGS) entry which is preliminary data.</text>
</comment>
<comment type="catalytic activity">
    <reaction evidence="4 5">
        <text>an acyl phosphate + H2O = a carboxylate + phosphate + H(+)</text>
        <dbReference type="Rhea" id="RHEA:14965"/>
        <dbReference type="ChEBI" id="CHEBI:15377"/>
        <dbReference type="ChEBI" id="CHEBI:15378"/>
        <dbReference type="ChEBI" id="CHEBI:29067"/>
        <dbReference type="ChEBI" id="CHEBI:43474"/>
        <dbReference type="ChEBI" id="CHEBI:59918"/>
        <dbReference type="EC" id="3.6.1.7"/>
    </reaction>
</comment>
<dbReference type="PANTHER" id="PTHR47268">
    <property type="entry name" value="ACYLPHOSPHATASE"/>
    <property type="match status" value="1"/>
</dbReference>
<evidence type="ECO:0000313" key="9">
    <source>
        <dbReference type="Proteomes" id="UP000298127"/>
    </source>
</evidence>
<feature type="active site" evidence="5">
    <location>
        <position position="36"/>
    </location>
</feature>
<evidence type="ECO:0000313" key="8">
    <source>
        <dbReference type="EMBL" id="TFV99674.1"/>
    </source>
</evidence>
<dbReference type="Pfam" id="PF00708">
    <property type="entry name" value="Acylphosphatase"/>
    <property type="match status" value="1"/>
</dbReference>
<evidence type="ECO:0000256" key="3">
    <source>
        <dbReference type="ARBA" id="ARBA00015991"/>
    </source>
</evidence>
<dbReference type="GO" id="GO:0003998">
    <property type="term" value="F:acylphosphatase activity"/>
    <property type="evidence" value="ECO:0007669"/>
    <property type="project" value="UniProtKB-EC"/>
</dbReference>
<evidence type="ECO:0000256" key="4">
    <source>
        <dbReference type="ARBA" id="ARBA00047645"/>
    </source>
</evidence>
<dbReference type="Gene3D" id="3.30.70.100">
    <property type="match status" value="1"/>
</dbReference>